<protein>
    <submittedName>
        <fullName evidence="2">Uncharacterized protein</fullName>
    </submittedName>
</protein>
<organism evidence="2 3">
    <name type="scientific">Botryobasidium botryosum (strain FD-172 SS1)</name>
    <dbReference type="NCBI Taxonomy" id="930990"/>
    <lineage>
        <taxon>Eukaryota</taxon>
        <taxon>Fungi</taxon>
        <taxon>Dikarya</taxon>
        <taxon>Basidiomycota</taxon>
        <taxon>Agaricomycotina</taxon>
        <taxon>Agaricomycetes</taxon>
        <taxon>Cantharellales</taxon>
        <taxon>Botryobasidiaceae</taxon>
        <taxon>Botryobasidium</taxon>
    </lineage>
</organism>
<reference evidence="3" key="1">
    <citation type="journal article" date="2014" name="Proc. Natl. Acad. Sci. U.S.A.">
        <title>Extensive sampling of basidiomycete genomes demonstrates inadequacy of the white-rot/brown-rot paradigm for wood decay fungi.</title>
        <authorList>
            <person name="Riley R."/>
            <person name="Salamov A.A."/>
            <person name="Brown D.W."/>
            <person name="Nagy L.G."/>
            <person name="Floudas D."/>
            <person name="Held B.W."/>
            <person name="Levasseur A."/>
            <person name="Lombard V."/>
            <person name="Morin E."/>
            <person name="Otillar R."/>
            <person name="Lindquist E.A."/>
            <person name="Sun H."/>
            <person name="LaButti K.M."/>
            <person name="Schmutz J."/>
            <person name="Jabbour D."/>
            <person name="Luo H."/>
            <person name="Baker S.E."/>
            <person name="Pisabarro A.G."/>
            <person name="Walton J.D."/>
            <person name="Blanchette R.A."/>
            <person name="Henrissat B."/>
            <person name="Martin F."/>
            <person name="Cullen D."/>
            <person name="Hibbett D.S."/>
            <person name="Grigoriev I.V."/>
        </authorList>
    </citation>
    <scope>NUCLEOTIDE SEQUENCE [LARGE SCALE GENOMIC DNA]</scope>
    <source>
        <strain evidence="3">FD-172 SS1</strain>
    </source>
</reference>
<keyword evidence="1" id="KW-0472">Membrane</keyword>
<dbReference type="AlphaFoldDB" id="A0A067N3T1"/>
<keyword evidence="1" id="KW-0812">Transmembrane</keyword>
<evidence type="ECO:0000256" key="1">
    <source>
        <dbReference type="SAM" id="Phobius"/>
    </source>
</evidence>
<dbReference type="InParanoid" id="A0A067N3T1"/>
<dbReference type="HOGENOM" id="CLU_2512315_0_0_1"/>
<gene>
    <name evidence="2" type="ORF">BOTBODRAFT_208918</name>
</gene>
<feature type="transmembrane region" description="Helical" evidence="1">
    <location>
        <begin position="65"/>
        <end position="83"/>
    </location>
</feature>
<proteinExistence type="predicted"/>
<dbReference type="EMBL" id="KL198016">
    <property type="protein sequence ID" value="KDQ21630.1"/>
    <property type="molecule type" value="Genomic_DNA"/>
</dbReference>
<keyword evidence="1" id="KW-1133">Transmembrane helix</keyword>
<keyword evidence="3" id="KW-1185">Reference proteome</keyword>
<sequence>MHSHISTLRQISGLPGGVVILYIHHSACPTAGDLILKRPPRCCLLIHLHLKHNTRVAMKYLSNVYVEYRLVAVAAAVIIVVQYKI</sequence>
<name>A0A067N3T1_BOTB1</name>
<evidence type="ECO:0000313" key="3">
    <source>
        <dbReference type="Proteomes" id="UP000027195"/>
    </source>
</evidence>
<evidence type="ECO:0000313" key="2">
    <source>
        <dbReference type="EMBL" id="KDQ21630.1"/>
    </source>
</evidence>
<accession>A0A067N3T1</accession>
<dbReference type="Proteomes" id="UP000027195">
    <property type="component" value="Unassembled WGS sequence"/>
</dbReference>